<dbReference type="Proteomes" id="UP000826661">
    <property type="component" value="Chromosome I"/>
</dbReference>
<evidence type="ECO:0000259" key="3">
    <source>
        <dbReference type="Pfam" id="PF01926"/>
    </source>
</evidence>
<protein>
    <submittedName>
        <fullName evidence="4">G domain-containing protein</fullName>
    </submittedName>
</protein>
<keyword evidence="2" id="KW-1133">Transmembrane helix</keyword>
<dbReference type="GO" id="GO:0005525">
    <property type="term" value="F:GTP binding"/>
    <property type="evidence" value="ECO:0007669"/>
    <property type="project" value="InterPro"/>
</dbReference>
<evidence type="ECO:0000313" key="5">
    <source>
        <dbReference type="Proteomes" id="UP000826661"/>
    </source>
</evidence>
<dbReference type="AlphaFoldDB" id="A0A8G0KZA6"/>
<proteinExistence type="predicted"/>
<dbReference type="InterPro" id="IPR027417">
    <property type="entry name" value="P-loop_NTPase"/>
</dbReference>
<keyword evidence="5" id="KW-1185">Reference proteome</keyword>
<organism evidence="4 5">
    <name type="scientific">Trichoderma simmonsii</name>
    <dbReference type="NCBI Taxonomy" id="1491479"/>
    <lineage>
        <taxon>Eukaryota</taxon>
        <taxon>Fungi</taxon>
        <taxon>Dikarya</taxon>
        <taxon>Ascomycota</taxon>
        <taxon>Pezizomycotina</taxon>
        <taxon>Sordariomycetes</taxon>
        <taxon>Hypocreomycetidae</taxon>
        <taxon>Hypocreales</taxon>
        <taxon>Hypocreaceae</taxon>
        <taxon>Trichoderma</taxon>
    </lineage>
</organism>
<evidence type="ECO:0000256" key="2">
    <source>
        <dbReference type="SAM" id="Phobius"/>
    </source>
</evidence>
<dbReference type="CDD" id="cd00882">
    <property type="entry name" value="Ras_like_GTPase"/>
    <property type="match status" value="1"/>
</dbReference>
<dbReference type="Gene3D" id="3.40.50.300">
    <property type="entry name" value="P-loop containing nucleotide triphosphate hydrolases"/>
    <property type="match status" value="1"/>
</dbReference>
<keyword evidence="2" id="KW-0812">Transmembrane</keyword>
<evidence type="ECO:0000313" key="4">
    <source>
        <dbReference type="EMBL" id="QYS92903.1"/>
    </source>
</evidence>
<dbReference type="EMBL" id="CP075864">
    <property type="protein sequence ID" value="QYS92903.1"/>
    <property type="molecule type" value="Genomic_DNA"/>
</dbReference>
<evidence type="ECO:0000256" key="1">
    <source>
        <dbReference type="SAM" id="MobiDB-lite"/>
    </source>
</evidence>
<accession>A0A8G0KZA6</accession>
<name>A0A8G0KZA6_9HYPO</name>
<feature type="region of interest" description="Disordered" evidence="1">
    <location>
        <begin position="1"/>
        <end position="27"/>
    </location>
</feature>
<reference evidence="4 5" key="1">
    <citation type="journal article" date="2021" name="BMC Genomics">
        <title>Telomere-to-telomere genome assembly of asparaginase-producing Trichoderma simmonsii.</title>
        <authorList>
            <person name="Chung D."/>
            <person name="Kwon Y.M."/>
            <person name="Yang Y."/>
        </authorList>
    </citation>
    <scope>NUCLEOTIDE SEQUENCE [LARGE SCALE GENOMIC DNA]</scope>
    <source>
        <strain evidence="4 5">GH-Sj1</strain>
    </source>
</reference>
<feature type="domain" description="G" evidence="3">
    <location>
        <begin position="94"/>
        <end position="154"/>
    </location>
</feature>
<feature type="transmembrane region" description="Helical" evidence="2">
    <location>
        <begin position="160"/>
        <end position="183"/>
    </location>
</feature>
<gene>
    <name evidence="4" type="ORF">H0G86_000295</name>
</gene>
<dbReference type="SUPFAM" id="SSF52540">
    <property type="entry name" value="P-loop containing nucleoside triphosphate hydrolases"/>
    <property type="match status" value="1"/>
</dbReference>
<dbReference type="InterPro" id="IPR006073">
    <property type="entry name" value="GTP-bd"/>
</dbReference>
<keyword evidence="2" id="KW-0472">Membrane</keyword>
<sequence length="429" mass="48815">MKIPPTHMDTNTTAIDAGPHPSPAAAPFDCQPIPRADDQFDRNLENKQAVESNSFNEEFADKKSRHWYNTLCRHLSDANGAVSEAVILGNTKMILVVGQAGTGKSTILEELTGLDLTVAGSLKSGTRTYQVCPAIIDGGQYLFVDTAGFGAADINDVENFGNIMACLYSLGMLMIPTGVMFVFGKVGTRFMEHDLKTVRWIECLCGPQFFQNITIITSMWDRLVEEDFEEERQKIHELVDVPDINRILNPPGQYEGGVIYHHGLPKGKIEDAQYSSVMSKKRHGKQRSDALKDLIRDRYANCKRLKLQVMRDDINVISWTDTEAGKVLVAHQSEIEIKIFDDRAIVYNKSSDLVWMGNRERAMEMYKTEKLQQDNEGGWPRIVYRWYEVVKSVSSYFDEAQKLRNEGIQRPPAWSLWGSLKNWFRRWFS</sequence>
<dbReference type="Pfam" id="PF01926">
    <property type="entry name" value="MMR_HSR1"/>
    <property type="match status" value="1"/>
</dbReference>